<organism evidence="2 3">
    <name type="scientific">Saccharata proteae CBS 121410</name>
    <dbReference type="NCBI Taxonomy" id="1314787"/>
    <lineage>
        <taxon>Eukaryota</taxon>
        <taxon>Fungi</taxon>
        <taxon>Dikarya</taxon>
        <taxon>Ascomycota</taxon>
        <taxon>Pezizomycotina</taxon>
        <taxon>Dothideomycetes</taxon>
        <taxon>Dothideomycetes incertae sedis</taxon>
        <taxon>Botryosphaeriales</taxon>
        <taxon>Saccharataceae</taxon>
        <taxon>Saccharata</taxon>
    </lineage>
</organism>
<proteinExistence type="predicted"/>
<name>A0A9P4LU76_9PEZI</name>
<keyword evidence="3" id="KW-1185">Reference proteome</keyword>
<keyword evidence="1" id="KW-0472">Membrane</keyword>
<dbReference type="EMBL" id="ML978755">
    <property type="protein sequence ID" value="KAF2083834.1"/>
    <property type="molecule type" value="Genomic_DNA"/>
</dbReference>
<reference evidence="2" key="1">
    <citation type="journal article" date="2020" name="Stud. Mycol.">
        <title>101 Dothideomycetes genomes: a test case for predicting lifestyles and emergence of pathogens.</title>
        <authorList>
            <person name="Haridas S."/>
            <person name="Albert R."/>
            <person name="Binder M."/>
            <person name="Bloem J."/>
            <person name="Labutti K."/>
            <person name="Salamov A."/>
            <person name="Andreopoulos B."/>
            <person name="Baker S."/>
            <person name="Barry K."/>
            <person name="Bills G."/>
            <person name="Bluhm B."/>
            <person name="Cannon C."/>
            <person name="Castanera R."/>
            <person name="Culley D."/>
            <person name="Daum C."/>
            <person name="Ezra D."/>
            <person name="Gonzalez J."/>
            <person name="Henrissat B."/>
            <person name="Kuo A."/>
            <person name="Liang C."/>
            <person name="Lipzen A."/>
            <person name="Lutzoni F."/>
            <person name="Magnuson J."/>
            <person name="Mondo S."/>
            <person name="Nolan M."/>
            <person name="Ohm R."/>
            <person name="Pangilinan J."/>
            <person name="Park H.-J."/>
            <person name="Ramirez L."/>
            <person name="Alfaro M."/>
            <person name="Sun H."/>
            <person name="Tritt A."/>
            <person name="Yoshinaga Y."/>
            <person name="Zwiers L.-H."/>
            <person name="Turgeon B."/>
            <person name="Goodwin S."/>
            <person name="Spatafora J."/>
            <person name="Crous P."/>
            <person name="Grigoriev I."/>
        </authorList>
    </citation>
    <scope>NUCLEOTIDE SEQUENCE</scope>
    <source>
        <strain evidence="2">CBS 121410</strain>
    </source>
</reference>
<dbReference type="Proteomes" id="UP000799776">
    <property type="component" value="Unassembled WGS sequence"/>
</dbReference>
<keyword evidence="1" id="KW-1133">Transmembrane helix</keyword>
<gene>
    <name evidence="2" type="ORF">K490DRAFT_60126</name>
</gene>
<evidence type="ECO:0000313" key="3">
    <source>
        <dbReference type="Proteomes" id="UP000799776"/>
    </source>
</evidence>
<sequence>MYSRIVRVTTLKAEYETTLALSSNTDKVYNRNTDMSRVFYARSFLMSLTYALHAALINGLYASYIRSRILRVTTLKAEYETTRALSIERAGYSAYLIYSA</sequence>
<keyword evidence="1" id="KW-0812">Transmembrane</keyword>
<accession>A0A9P4LU76</accession>
<evidence type="ECO:0000256" key="1">
    <source>
        <dbReference type="SAM" id="Phobius"/>
    </source>
</evidence>
<comment type="caution">
    <text evidence="2">The sequence shown here is derived from an EMBL/GenBank/DDBJ whole genome shotgun (WGS) entry which is preliminary data.</text>
</comment>
<evidence type="ECO:0000313" key="2">
    <source>
        <dbReference type="EMBL" id="KAF2083834.1"/>
    </source>
</evidence>
<dbReference type="AlphaFoldDB" id="A0A9P4LU76"/>
<feature type="transmembrane region" description="Helical" evidence="1">
    <location>
        <begin position="39"/>
        <end position="61"/>
    </location>
</feature>
<protein>
    <submittedName>
        <fullName evidence="2">Uncharacterized protein</fullName>
    </submittedName>
</protein>